<evidence type="ECO:0000313" key="2">
    <source>
        <dbReference type="EMBL" id="GIQ90459.1"/>
    </source>
</evidence>
<evidence type="ECO:0000256" key="1">
    <source>
        <dbReference type="SAM" id="MobiDB-lite"/>
    </source>
</evidence>
<gene>
    <name evidence="2" type="ORF">KIPB_013260</name>
</gene>
<comment type="caution">
    <text evidence="2">The sequence shown here is derived from an EMBL/GenBank/DDBJ whole genome shotgun (WGS) entry which is preliminary data.</text>
</comment>
<reference evidence="2 3" key="1">
    <citation type="journal article" date="2018" name="PLoS ONE">
        <title>The draft genome of Kipferlia bialata reveals reductive genome evolution in fornicate parasites.</title>
        <authorList>
            <person name="Tanifuji G."/>
            <person name="Takabayashi S."/>
            <person name="Kume K."/>
            <person name="Takagi M."/>
            <person name="Nakayama T."/>
            <person name="Kamikawa R."/>
            <person name="Inagaki Y."/>
            <person name="Hashimoto T."/>
        </authorList>
    </citation>
    <scope>NUCLEOTIDE SEQUENCE [LARGE SCALE GENOMIC DNA]</scope>
    <source>
        <strain evidence="2">NY0173</strain>
    </source>
</reference>
<evidence type="ECO:0000313" key="3">
    <source>
        <dbReference type="Proteomes" id="UP000265618"/>
    </source>
</evidence>
<proteinExistence type="predicted"/>
<accession>A0A9K3D7K0</accession>
<sequence length="76" mass="8548">MLNRMLTDPSLVDAPTAQECHLSHSRLTRSTPVTKRVGGKTHTLCDQSRNRKLYEIGYDIGMDRGHLSTKSAVCQY</sequence>
<name>A0A9K3D7K0_9EUKA</name>
<dbReference type="EMBL" id="BDIP01006205">
    <property type="protein sequence ID" value="GIQ90459.1"/>
    <property type="molecule type" value="Genomic_DNA"/>
</dbReference>
<feature type="region of interest" description="Disordered" evidence="1">
    <location>
        <begin position="22"/>
        <end position="42"/>
    </location>
</feature>
<dbReference type="Proteomes" id="UP000265618">
    <property type="component" value="Unassembled WGS sequence"/>
</dbReference>
<protein>
    <submittedName>
        <fullName evidence="2">Uncharacterized protein</fullName>
    </submittedName>
</protein>
<keyword evidence="3" id="KW-1185">Reference proteome</keyword>
<organism evidence="2 3">
    <name type="scientific">Kipferlia bialata</name>
    <dbReference type="NCBI Taxonomy" id="797122"/>
    <lineage>
        <taxon>Eukaryota</taxon>
        <taxon>Metamonada</taxon>
        <taxon>Carpediemonas-like organisms</taxon>
        <taxon>Kipferlia</taxon>
    </lineage>
</organism>
<dbReference type="AlphaFoldDB" id="A0A9K3D7K0"/>